<dbReference type="Proteomes" id="UP000289738">
    <property type="component" value="Chromosome B10"/>
</dbReference>
<keyword evidence="2" id="KW-1185">Reference proteome</keyword>
<evidence type="ECO:0000313" key="2">
    <source>
        <dbReference type="Proteomes" id="UP000289738"/>
    </source>
</evidence>
<gene>
    <name evidence="1" type="ORF">Ahy_B10g103987</name>
</gene>
<protein>
    <submittedName>
        <fullName evidence="1">Uncharacterized protein</fullName>
    </submittedName>
</protein>
<sequence length="299" mass="35081">MFGGFVQFQIKYFIDEVSIQEIFSIYFQTWSQVSLIEFLNNLKTIKISRWEDYNNDSEEEFGSNYDIADPNKNKDKLDGSIEADMAKVANALINHYLFEELSFMHALNLDDMHALAFPKYLNPLVVEDCEFSIGMEFSSREAMIMAIKDYTIHKSVDYRGYKSEPMTFYAKCMQYGTSCDSMIRVNMIHRKYYWVIRIYSGIHTCIRATIFQDHSKLYSNTIVEAIRPLVEADLSIKSKFNYTISYHKVWLAKQKTVEKFSTGRKLPMKFFPDTLKLCITKSHQQPSILKLWTHMKGMT</sequence>
<organism evidence="1 2">
    <name type="scientific">Arachis hypogaea</name>
    <name type="common">Peanut</name>
    <dbReference type="NCBI Taxonomy" id="3818"/>
    <lineage>
        <taxon>Eukaryota</taxon>
        <taxon>Viridiplantae</taxon>
        <taxon>Streptophyta</taxon>
        <taxon>Embryophyta</taxon>
        <taxon>Tracheophyta</taxon>
        <taxon>Spermatophyta</taxon>
        <taxon>Magnoliopsida</taxon>
        <taxon>eudicotyledons</taxon>
        <taxon>Gunneridae</taxon>
        <taxon>Pentapetalae</taxon>
        <taxon>rosids</taxon>
        <taxon>fabids</taxon>
        <taxon>Fabales</taxon>
        <taxon>Fabaceae</taxon>
        <taxon>Papilionoideae</taxon>
        <taxon>50 kb inversion clade</taxon>
        <taxon>dalbergioids sensu lato</taxon>
        <taxon>Dalbergieae</taxon>
        <taxon>Pterocarpus clade</taxon>
        <taxon>Arachis</taxon>
    </lineage>
</organism>
<dbReference type="AlphaFoldDB" id="A0A444X4G5"/>
<name>A0A444X4G5_ARAHY</name>
<reference evidence="1 2" key="1">
    <citation type="submission" date="2019-01" db="EMBL/GenBank/DDBJ databases">
        <title>Sequencing of cultivated peanut Arachis hypogaea provides insights into genome evolution and oil improvement.</title>
        <authorList>
            <person name="Chen X."/>
        </authorList>
    </citation>
    <scope>NUCLEOTIDE SEQUENCE [LARGE SCALE GENOMIC DNA]</scope>
    <source>
        <strain evidence="2">cv. Fuhuasheng</strain>
        <tissue evidence="1">Leaves</tissue>
    </source>
</reference>
<evidence type="ECO:0000313" key="1">
    <source>
        <dbReference type="EMBL" id="RYQ84568.1"/>
    </source>
</evidence>
<proteinExistence type="predicted"/>
<comment type="caution">
    <text evidence="1">The sequence shown here is derived from an EMBL/GenBank/DDBJ whole genome shotgun (WGS) entry which is preliminary data.</text>
</comment>
<dbReference type="EMBL" id="SDMP01000020">
    <property type="protein sequence ID" value="RYQ84568.1"/>
    <property type="molecule type" value="Genomic_DNA"/>
</dbReference>
<accession>A0A444X4G5</accession>